<protein>
    <submittedName>
        <fullName evidence="2">Uncharacterized protein</fullName>
    </submittedName>
</protein>
<organism evidence="2 3">
    <name type="scientific">Ceraceosorus bombacis</name>
    <dbReference type="NCBI Taxonomy" id="401625"/>
    <lineage>
        <taxon>Eukaryota</taxon>
        <taxon>Fungi</taxon>
        <taxon>Dikarya</taxon>
        <taxon>Basidiomycota</taxon>
        <taxon>Ustilaginomycotina</taxon>
        <taxon>Exobasidiomycetes</taxon>
        <taxon>Ceraceosorales</taxon>
        <taxon>Ceraceosoraceae</taxon>
        <taxon>Ceraceosorus</taxon>
    </lineage>
</organism>
<evidence type="ECO:0000313" key="2">
    <source>
        <dbReference type="EMBL" id="CEH15422.1"/>
    </source>
</evidence>
<name>A0A0P1BGQ9_9BASI</name>
<dbReference type="OrthoDB" id="10318035at2759"/>
<sequence>MSAFRLSSLARAGLISHRAQIRFYSSGNKAGNEGEAVVGRVQGSIGKAVGSAAQEMKGLFRPLIDASRGKELKASSKQAAADLTDQPSGAADNAGQRATSVVEGIKKGVNKTGEAVDGSGRKHE</sequence>
<reference evidence="3" key="1">
    <citation type="submission" date="2014-09" db="EMBL/GenBank/DDBJ databases">
        <authorList>
            <person name="Sharma Rahul"/>
            <person name="Thines Marco"/>
        </authorList>
    </citation>
    <scope>NUCLEOTIDE SEQUENCE [LARGE SCALE GENOMIC DNA]</scope>
</reference>
<keyword evidence="3" id="KW-1185">Reference proteome</keyword>
<dbReference type="Proteomes" id="UP000054845">
    <property type="component" value="Unassembled WGS sequence"/>
</dbReference>
<evidence type="ECO:0000256" key="1">
    <source>
        <dbReference type="SAM" id="MobiDB-lite"/>
    </source>
</evidence>
<dbReference type="EMBL" id="CCYA01000264">
    <property type="protein sequence ID" value="CEH15422.1"/>
    <property type="molecule type" value="Genomic_DNA"/>
</dbReference>
<dbReference type="AlphaFoldDB" id="A0A0P1BGQ9"/>
<proteinExistence type="predicted"/>
<feature type="region of interest" description="Disordered" evidence="1">
    <location>
        <begin position="74"/>
        <end position="124"/>
    </location>
</feature>
<accession>A0A0P1BGQ9</accession>
<evidence type="ECO:0000313" key="3">
    <source>
        <dbReference type="Proteomes" id="UP000054845"/>
    </source>
</evidence>